<keyword evidence="1" id="KW-1003">Cell membrane</keyword>
<feature type="transmembrane region" description="Helical" evidence="2">
    <location>
        <begin position="214"/>
        <end position="235"/>
    </location>
</feature>
<feature type="transmembrane region" description="Helical" evidence="2">
    <location>
        <begin position="381"/>
        <end position="402"/>
    </location>
</feature>
<reference evidence="4" key="1">
    <citation type="journal article" date="2014" name="Int. J. Syst. Evol. Microbiol.">
        <title>Complete genome sequence of Corynebacterium casei LMG S-19264T (=DSM 44701T), isolated from a smear-ripened cheese.</title>
        <authorList>
            <consortium name="US DOE Joint Genome Institute (JGI-PGF)"/>
            <person name="Walter F."/>
            <person name="Albersmeier A."/>
            <person name="Kalinowski J."/>
            <person name="Ruckert C."/>
        </authorList>
    </citation>
    <scope>NUCLEOTIDE SEQUENCE</scope>
    <source>
        <strain evidence="4">CGMCC 1.7081</strain>
    </source>
</reference>
<keyword evidence="1" id="KW-0997">Cell inner membrane</keyword>
<dbReference type="GO" id="GO:0022857">
    <property type="term" value="F:transmembrane transporter activity"/>
    <property type="evidence" value="ECO:0007669"/>
    <property type="project" value="UniProtKB-UniRule"/>
</dbReference>
<feature type="transmembrane region" description="Helical" evidence="2">
    <location>
        <begin position="448"/>
        <end position="468"/>
    </location>
</feature>
<feature type="transmembrane region" description="Helical" evidence="2">
    <location>
        <begin position="100"/>
        <end position="118"/>
    </location>
</feature>
<proteinExistence type="predicted"/>
<sequence>MTNTPPRDHTAAQPDHDYSADELEALVREYDSESNFRRLVGPTAIFVTIASVILSLFHVYTAGFGLLNEVMHRTIHLTFVMGLIFLVFPRKRAQPTPRLWVDSLLFAAFYLYILYDLVQALPPSGLKTGFTVVMLILIALTLPFNRKGANPEKVALRDWIFAAFGAGFSAYLAIFFKHIFIDNVGNPPEPVYMMGLVAIIMTLEATRRTMGSTLAYIGVACLLYALVGPYLPGILAHRGYSITRIVNHLFVGTEGIYGVAVGVVATYVFHFVLFGILAQMSGLGQLFIDLATIIAGRASGGSAKVSVVSSGFFGMISGSPIANTVTTGAFTIPLMKKSGFSGRFAGAVEASASCGGQVTPPIMGASAFVMTEMLGIPYNELILIAIVPAAFHYIAILLMVHLEAKKLGLKGLSKDKIPQFGAVLAKSWHLFIPLGVMVAMLLMQYTPFLAAFWGIILTIVFSYVPLLMRMLGNTTMDTSTVLTPPRLVQGFEDGAKFALAIGAACACVGFLLGMTTLTGLGFKFSAAVVQLAHDLATFVIGMDFTGMLSENGLALFFGLIFVAIACIVMGAGIPTTPTYIILASIAAPALMEFGVPLIATHFFVFYFGVLADVTPPVALAAYAAAGLARSEPMTTGTTAFRLSMGKALVPFMFVYAPSLLFVDFTPVEFVTALLSGLLGVLALSSAYIGWFRQNLFLWHKIALTVGGLFLISTNWIAITIGAVLVLAVLARPMPRATPA</sequence>
<feature type="transmembrane region" description="Helical" evidence="2">
    <location>
        <begin position="553"/>
        <end position="573"/>
    </location>
</feature>
<reference evidence="4" key="2">
    <citation type="submission" date="2020-09" db="EMBL/GenBank/DDBJ databases">
        <authorList>
            <person name="Sun Q."/>
            <person name="Zhou Y."/>
        </authorList>
    </citation>
    <scope>NUCLEOTIDE SEQUENCE</scope>
    <source>
        <strain evidence="4">CGMCC 1.7081</strain>
    </source>
</reference>
<evidence type="ECO:0000313" key="4">
    <source>
        <dbReference type="EMBL" id="GHG99517.1"/>
    </source>
</evidence>
<organism evidence="4 5">
    <name type="scientific">Pseudodonghicola xiamenensis</name>
    <dbReference type="NCBI Taxonomy" id="337702"/>
    <lineage>
        <taxon>Bacteria</taxon>
        <taxon>Pseudomonadati</taxon>
        <taxon>Pseudomonadota</taxon>
        <taxon>Alphaproteobacteria</taxon>
        <taxon>Rhodobacterales</taxon>
        <taxon>Paracoccaceae</taxon>
        <taxon>Pseudodonghicola</taxon>
    </lineage>
</organism>
<feature type="transmembrane region" description="Helical" evidence="2">
    <location>
        <begin position="579"/>
        <end position="598"/>
    </location>
</feature>
<dbReference type="PANTHER" id="PTHR43849">
    <property type="entry name" value="BLL3936 PROTEIN"/>
    <property type="match status" value="1"/>
</dbReference>
<comment type="subcellular location">
    <subcellularLocation>
        <location evidence="1">Cell inner membrane</location>
        <topology evidence="1">Multi-pass membrane protein</topology>
    </subcellularLocation>
</comment>
<dbReference type="Pfam" id="PF06808">
    <property type="entry name" value="DctM"/>
    <property type="match status" value="1"/>
</dbReference>
<dbReference type="EMBL" id="BNAP01000024">
    <property type="protein sequence ID" value="GHG99517.1"/>
    <property type="molecule type" value="Genomic_DNA"/>
</dbReference>
<feature type="transmembrane region" description="Helical" evidence="2">
    <location>
        <begin position="702"/>
        <end position="729"/>
    </location>
</feature>
<feature type="transmembrane region" description="Helical" evidence="2">
    <location>
        <begin position="255"/>
        <end position="278"/>
    </location>
</feature>
<evidence type="ECO:0000256" key="2">
    <source>
        <dbReference type="SAM" id="Phobius"/>
    </source>
</evidence>
<feature type="domain" description="TRAP C4-dicarboxylate transport system permease DctM subunit" evidence="3">
    <location>
        <begin position="198"/>
        <end position="666"/>
    </location>
</feature>
<dbReference type="AlphaFoldDB" id="A0A8J3HBC0"/>
<evidence type="ECO:0000256" key="1">
    <source>
        <dbReference type="RuleBase" id="RU369079"/>
    </source>
</evidence>
<feature type="transmembrane region" description="Helical" evidence="2">
    <location>
        <begin position="603"/>
        <end position="624"/>
    </location>
</feature>
<evidence type="ECO:0000313" key="5">
    <source>
        <dbReference type="Proteomes" id="UP000611500"/>
    </source>
</evidence>
<feature type="transmembrane region" description="Helical" evidence="2">
    <location>
        <begin position="39"/>
        <end position="58"/>
    </location>
</feature>
<feature type="transmembrane region" description="Helical" evidence="2">
    <location>
        <begin position="70"/>
        <end position="88"/>
    </location>
</feature>
<dbReference type="Proteomes" id="UP000611500">
    <property type="component" value="Unassembled WGS sequence"/>
</dbReference>
<dbReference type="NCBIfam" id="TIGR02123">
    <property type="entry name" value="TRAP_fused"/>
    <property type="match status" value="1"/>
</dbReference>
<comment type="caution">
    <text evidence="4">The sequence shown here is derived from an EMBL/GenBank/DDBJ whole genome shotgun (WGS) entry which is preliminary data.</text>
</comment>
<dbReference type="InterPro" id="IPR010656">
    <property type="entry name" value="DctM"/>
</dbReference>
<keyword evidence="2" id="KW-1133">Transmembrane helix</keyword>
<accession>A0A8J3HBC0</accession>
<dbReference type="InterPro" id="IPR011853">
    <property type="entry name" value="TRAP_DctM-Dct_fused"/>
</dbReference>
<keyword evidence="1" id="KW-0813">Transport</keyword>
<feature type="transmembrane region" description="Helical" evidence="2">
    <location>
        <begin position="644"/>
        <end position="662"/>
    </location>
</feature>
<feature type="transmembrane region" description="Helical" evidence="2">
    <location>
        <begin position="156"/>
        <end position="179"/>
    </location>
</feature>
<dbReference type="PANTHER" id="PTHR43849:SF2">
    <property type="entry name" value="BLL3936 PROTEIN"/>
    <property type="match status" value="1"/>
</dbReference>
<evidence type="ECO:0000259" key="3">
    <source>
        <dbReference type="Pfam" id="PF06808"/>
    </source>
</evidence>
<dbReference type="GO" id="GO:0005886">
    <property type="term" value="C:plasma membrane"/>
    <property type="evidence" value="ECO:0007669"/>
    <property type="project" value="UniProtKB-SubCell"/>
</dbReference>
<feature type="transmembrane region" description="Helical" evidence="2">
    <location>
        <begin position="423"/>
        <end position="442"/>
    </location>
</feature>
<protein>
    <submittedName>
        <fullName evidence="4">C4-dicarboxylate ABC transporter permease</fullName>
    </submittedName>
</protein>
<comment type="function">
    <text evidence="1">Part of the tripartite ATP-independent periplasmic (TRAP) transport system.</text>
</comment>
<dbReference type="RefSeq" id="WP_051312569.1">
    <property type="nucleotide sequence ID" value="NZ_BNAP01000024.1"/>
</dbReference>
<feature type="transmembrane region" description="Helical" evidence="2">
    <location>
        <begin position="124"/>
        <end position="144"/>
    </location>
</feature>
<gene>
    <name evidence="4" type="ORF">GCM10010961_35430</name>
</gene>
<keyword evidence="2" id="KW-0812">Transmembrane</keyword>
<keyword evidence="5" id="KW-1185">Reference proteome</keyword>
<feature type="transmembrane region" description="Helical" evidence="2">
    <location>
        <begin position="495"/>
        <end position="514"/>
    </location>
</feature>
<keyword evidence="2" id="KW-0472">Membrane</keyword>
<name>A0A8J3HBC0_9RHOB</name>
<feature type="transmembrane region" description="Helical" evidence="2">
    <location>
        <begin position="669"/>
        <end position="690"/>
    </location>
</feature>